<evidence type="ECO:0000313" key="6">
    <source>
        <dbReference type="EMBL" id="EFJ22532.1"/>
    </source>
</evidence>
<dbReference type="OrthoDB" id="1476984at2759"/>
<gene>
    <name evidence="6" type="ORF">SELMODRAFT_105201</name>
</gene>
<evidence type="ECO:0000256" key="1">
    <source>
        <dbReference type="ARBA" id="ARBA00004761"/>
    </source>
</evidence>
<evidence type="ECO:0000256" key="2">
    <source>
        <dbReference type="ARBA" id="ARBA00006906"/>
    </source>
</evidence>
<dbReference type="SUPFAM" id="SSF51569">
    <property type="entry name" value="Aldolase"/>
    <property type="match status" value="1"/>
</dbReference>
<dbReference type="CDD" id="cd00452">
    <property type="entry name" value="KDPG_aldolase"/>
    <property type="match status" value="1"/>
</dbReference>
<evidence type="ECO:0000256" key="3">
    <source>
        <dbReference type="ARBA" id="ARBA00011233"/>
    </source>
</evidence>
<dbReference type="InterPro" id="IPR000887">
    <property type="entry name" value="Aldlse_KDPG_KHG"/>
</dbReference>
<dbReference type="GO" id="GO:0016832">
    <property type="term" value="F:aldehyde-lyase activity"/>
    <property type="evidence" value="ECO:0000318"/>
    <property type="project" value="GO_Central"/>
</dbReference>
<organism evidence="7">
    <name type="scientific">Selaginella moellendorffii</name>
    <name type="common">Spikemoss</name>
    <dbReference type="NCBI Taxonomy" id="88036"/>
    <lineage>
        <taxon>Eukaryota</taxon>
        <taxon>Viridiplantae</taxon>
        <taxon>Streptophyta</taxon>
        <taxon>Embryophyta</taxon>
        <taxon>Tracheophyta</taxon>
        <taxon>Lycopodiopsida</taxon>
        <taxon>Selaginellales</taxon>
        <taxon>Selaginellaceae</taxon>
        <taxon>Selaginella</taxon>
    </lineage>
</organism>
<dbReference type="PANTHER" id="PTHR30246:SF1">
    <property type="entry name" value="2-DEHYDRO-3-DEOXY-6-PHOSPHOGALACTONATE ALDOLASE-RELATED"/>
    <property type="match status" value="1"/>
</dbReference>
<name>D8RZ21_SELML</name>
<dbReference type="eggNOG" id="ENOG502QVAJ">
    <property type="taxonomic scope" value="Eukaryota"/>
</dbReference>
<comment type="pathway">
    <text evidence="1">Carbohydrate acid metabolism.</text>
</comment>
<proteinExistence type="inferred from homology"/>
<protein>
    <recommendedName>
        <fullName evidence="8">2-dehydro-3-deoxyphosphogluconate aldolase</fullName>
    </recommendedName>
</protein>
<dbReference type="Gramene" id="EFJ22532">
    <property type="protein sequence ID" value="EFJ22532"/>
    <property type="gene ID" value="SELMODRAFT_105201"/>
</dbReference>
<sequence length="198" mass="20676">MKTKLCSSKLALDAARAALDGGLDVLEVTMTTPGASKVIATLVHEYPSALIGAGTVLSLDQAEEAKASGATFLLSPITVKELVEIHSFGPVLFVPGAMTPTEVYTAHSYGAHIVKIYPTDLAGGVKYVRSLRKLLAHIPMIASQGITLEMIRPYLDAGASAVVLSDAIFDSSSLSSSCFAKITQQASVAVKEAAKNAR</sequence>
<evidence type="ECO:0000256" key="4">
    <source>
        <dbReference type="ARBA" id="ARBA00023239"/>
    </source>
</evidence>
<accession>D8RZ21</accession>
<evidence type="ECO:0008006" key="8">
    <source>
        <dbReference type="Google" id="ProtNLM"/>
    </source>
</evidence>
<dbReference type="OMA" id="QWINAGC"/>
<dbReference type="Proteomes" id="UP000001514">
    <property type="component" value="Unassembled WGS sequence"/>
</dbReference>
<dbReference type="PANTHER" id="PTHR30246">
    <property type="entry name" value="2-KETO-3-DEOXY-6-PHOSPHOGLUCONATE ALDOLASE"/>
    <property type="match status" value="1"/>
</dbReference>
<keyword evidence="7" id="KW-1185">Reference proteome</keyword>
<reference evidence="6 7" key="1">
    <citation type="journal article" date="2011" name="Science">
        <title>The Selaginella genome identifies genetic changes associated with the evolution of vascular plants.</title>
        <authorList>
            <person name="Banks J.A."/>
            <person name="Nishiyama T."/>
            <person name="Hasebe M."/>
            <person name="Bowman J.L."/>
            <person name="Gribskov M."/>
            <person name="dePamphilis C."/>
            <person name="Albert V.A."/>
            <person name="Aono N."/>
            <person name="Aoyama T."/>
            <person name="Ambrose B.A."/>
            <person name="Ashton N.W."/>
            <person name="Axtell M.J."/>
            <person name="Barker E."/>
            <person name="Barker M.S."/>
            <person name="Bennetzen J.L."/>
            <person name="Bonawitz N.D."/>
            <person name="Chapple C."/>
            <person name="Cheng C."/>
            <person name="Correa L.G."/>
            <person name="Dacre M."/>
            <person name="DeBarry J."/>
            <person name="Dreyer I."/>
            <person name="Elias M."/>
            <person name="Engstrom E.M."/>
            <person name="Estelle M."/>
            <person name="Feng L."/>
            <person name="Finet C."/>
            <person name="Floyd S.K."/>
            <person name="Frommer W.B."/>
            <person name="Fujita T."/>
            <person name="Gramzow L."/>
            <person name="Gutensohn M."/>
            <person name="Harholt J."/>
            <person name="Hattori M."/>
            <person name="Heyl A."/>
            <person name="Hirai T."/>
            <person name="Hiwatashi Y."/>
            <person name="Ishikawa M."/>
            <person name="Iwata M."/>
            <person name="Karol K.G."/>
            <person name="Koehler B."/>
            <person name="Kolukisaoglu U."/>
            <person name="Kubo M."/>
            <person name="Kurata T."/>
            <person name="Lalonde S."/>
            <person name="Li K."/>
            <person name="Li Y."/>
            <person name="Litt A."/>
            <person name="Lyons E."/>
            <person name="Manning G."/>
            <person name="Maruyama T."/>
            <person name="Michael T.P."/>
            <person name="Mikami K."/>
            <person name="Miyazaki S."/>
            <person name="Morinaga S."/>
            <person name="Murata T."/>
            <person name="Mueller-Roeber B."/>
            <person name="Nelson D.R."/>
            <person name="Obara M."/>
            <person name="Oguri Y."/>
            <person name="Olmstead R.G."/>
            <person name="Onodera N."/>
            <person name="Petersen B.L."/>
            <person name="Pils B."/>
            <person name="Prigge M."/>
            <person name="Rensing S.A."/>
            <person name="Riano-Pachon D.M."/>
            <person name="Roberts A.W."/>
            <person name="Sato Y."/>
            <person name="Scheller H.V."/>
            <person name="Schulz B."/>
            <person name="Schulz C."/>
            <person name="Shakirov E.V."/>
            <person name="Shibagaki N."/>
            <person name="Shinohara N."/>
            <person name="Shippen D.E."/>
            <person name="Soerensen I."/>
            <person name="Sotooka R."/>
            <person name="Sugimoto N."/>
            <person name="Sugita M."/>
            <person name="Sumikawa N."/>
            <person name="Tanurdzic M."/>
            <person name="Theissen G."/>
            <person name="Ulvskov P."/>
            <person name="Wakazuki S."/>
            <person name="Weng J.K."/>
            <person name="Willats W.W."/>
            <person name="Wipf D."/>
            <person name="Wolf P.G."/>
            <person name="Yang L."/>
            <person name="Zimmer A.D."/>
            <person name="Zhu Q."/>
            <person name="Mitros T."/>
            <person name="Hellsten U."/>
            <person name="Loque D."/>
            <person name="Otillar R."/>
            <person name="Salamov A."/>
            <person name="Schmutz J."/>
            <person name="Shapiro H."/>
            <person name="Lindquist E."/>
            <person name="Lucas S."/>
            <person name="Rokhsar D."/>
            <person name="Grigoriev I.V."/>
        </authorList>
    </citation>
    <scope>NUCLEOTIDE SEQUENCE [LARGE SCALE GENOMIC DNA]</scope>
</reference>
<dbReference type="KEGG" id="smo:SELMODRAFT_105201"/>
<dbReference type="HOGENOM" id="CLU_077795_0_1_1"/>
<dbReference type="InterPro" id="IPR013785">
    <property type="entry name" value="Aldolase_TIM"/>
</dbReference>
<keyword evidence="5" id="KW-0119">Carbohydrate metabolism</keyword>
<comment type="similarity">
    <text evidence="2">Belongs to the KHG/KDPG aldolase family.</text>
</comment>
<dbReference type="Gene3D" id="3.20.20.70">
    <property type="entry name" value="Aldolase class I"/>
    <property type="match status" value="1"/>
</dbReference>
<comment type="subunit">
    <text evidence="3">Homotrimer.</text>
</comment>
<keyword evidence="4" id="KW-0456">Lyase</keyword>
<evidence type="ECO:0000256" key="5">
    <source>
        <dbReference type="ARBA" id="ARBA00023277"/>
    </source>
</evidence>
<evidence type="ECO:0000313" key="7">
    <source>
        <dbReference type="Proteomes" id="UP000001514"/>
    </source>
</evidence>
<dbReference type="EMBL" id="GL377595">
    <property type="protein sequence ID" value="EFJ22532.1"/>
    <property type="molecule type" value="Genomic_DNA"/>
</dbReference>
<dbReference type="AlphaFoldDB" id="D8RZ21"/>
<dbReference type="InParanoid" id="D8RZ21"/>
<dbReference type="Pfam" id="PF01081">
    <property type="entry name" value="Aldolase"/>
    <property type="match status" value="1"/>
</dbReference>